<gene>
    <name evidence="1" type="ORF">NQ317_007499</name>
</gene>
<dbReference type="Proteomes" id="UP001162164">
    <property type="component" value="Unassembled WGS sequence"/>
</dbReference>
<dbReference type="EMBL" id="JAPWTJ010000043">
    <property type="protein sequence ID" value="KAJ8984266.1"/>
    <property type="molecule type" value="Genomic_DNA"/>
</dbReference>
<name>A0ABQ9K2F8_9CUCU</name>
<comment type="caution">
    <text evidence="1">The sequence shown here is derived from an EMBL/GenBank/DDBJ whole genome shotgun (WGS) entry which is preliminary data.</text>
</comment>
<keyword evidence="2" id="KW-1185">Reference proteome</keyword>
<accession>A0ABQ9K2F8</accession>
<evidence type="ECO:0000313" key="2">
    <source>
        <dbReference type="Proteomes" id="UP001162164"/>
    </source>
</evidence>
<evidence type="ECO:0000313" key="1">
    <source>
        <dbReference type="EMBL" id="KAJ8984266.1"/>
    </source>
</evidence>
<proteinExistence type="predicted"/>
<protein>
    <submittedName>
        <fullName evidence="1">Uncharacterized protein</fullName>
    </submittedName>
</protein>
<reference evidence="1" key="1">
    <citation type="journal article" date="2023" name="Insect Mol. Biol.">
        <title>Genome sequencing provides insights into the evolution of gene families encoding plant cell wall-degrading enzymes in longhorned beetles.</title>
        <authorList>
            <person name="Shin N.R."/>
            <person name="Okamura Y."/>
            <person name="Kirsch R."/>
            <person name="Pauchet Y."/>
        </authorList>
    </citation>
    <scope>NUCLEOTIDE SEQUENCE</scope>
    <source>
        <strain evidence="1">MMC_N1</strain>
    </source>
</reference>
<sequence length="333" mass="37554">MAGSGFVKATSGNLPAVDVLMVAEFMKRDKRFNIAEVRGSKAAKQSAPRIIDYGGRQLHVQVGDLGRTIIGSDSNQKFLWRSRNQDLANEVEDAPERRRPRSGLRRSPASLLVVSRLQRRKHISPAARSLRGPPTTTTTLREGCRAAKGEIDGRHRESNKCGMWAVVAACLCVCVAATPQRLHLEKDSYRRPSLWQKRVAASQENPTDEFSDYSQHMPQLSAINSQLMLRSPRTERPYDVPQIVRKVILSRTRLPLTRTTRDAKRSSNKQSNAGIVMECPILQMGGYFLDLAPSRRRGLHSKRVVVYTFSNTLWKLRIPQLKIMSEQNNSNKL</sequence>
<organism evidence="1 2">
    <name type="scientific">Molorchus minor</name>
    <dbReference type="NCBI Taxonomy" id="1323400"/>
    <lineage>
        <taxon>Eukaryota</taxon>
        <taxon>Metazoa</taxon>
        <taxon>Ecdysozoa</taxon>
        <taxon>Arthropoda</taxon>
        <taxon>Hexapoda</taxon>
        <taxon>Insecta</taxon>
        <taxon>Pterygota</taxon>
        <taxon>Neoptera</taxon>
        <taxon>Endopterygota</taxon>
        <taxon>Coleoptera</taxon>
        <taxon>Polyphaga</taxon>
        <taxon>Cucujiformia</taxon>
        <taxon>Chrysomeloidea</taxon>
        <taxon>Cerambycidae</taxon>
        <taxon>Lamiinae</taxon>
        <taxon>Monochamini</taxon>
        <taxon>Molorchus</taxon>
    </lineage>
</organism>